<accession>A0A4Y2X0Z2</accession>
<dbReference type="PANTHER" id="PTHR11733">
    <property type="entry name" value="ZINC METALLOPROTEASE FAMILY M13 NEPRILYSIN-RELATED"/>
    <property type="match status" value="1"/>
</dbReference>
<dbReference type="PROSITE" id="PS51885">
    <property type="entry name" value="NEPRILYSIN"/>
    <property type="match status" value="1"/>
</dbReference>
<evidence type="ECO:0000313" key="3">
    <source>
        <dbReference type="EMBL" id="GBO43199.1"/>
    </source>
</evidence>
<evidence type="ECO:0000313" key="7">
    <source>
        <dbReference type="Proteomes" id="UP000499080"/>
    </source>
</evidence>
<evidence type="ECO:0000313" key="6">
    <source>
        <dbReference type="EMBL" id="GBO43268.1"/>
    </source>
</evidence>
<dbReference type="Gene3D" id="3.40.390.10">
    <property type="entry name" value="Collagenase (Catalytic Domain)"/>
    <property type="match status" value="1"/>
</dbReference>
<dbReference type="PANTHER" id="PTHR11733:SF167">
    <property type="entry name" value="FI17812P1-RELATED"/>
    <property type="match status" value="1"/>
</dbReference>
<dbReference type="SUPFAM" id="SSF55486">
    <property type="entry name" value="Metalloproteases ('zincins'), catalytic domain"/>
    <property type="match status" value="1"/>
</dbReference>
<evidence type="ECO:0000313" key="4">
    <source>
        <dbReference type="EMBL" id="GBO43200.1"/>
    </source>
</evidence>
<evidence type="ECO:0000313" key="5">
    <source>
        <dbReference type="EMBL" id="GBO43201.1"/>
    </source>
</evidence>
<dbReference type="EMBL" id="BGPR01069587">
    <property type="protein sequence ID" value="GBO43201.1"/>
    <property type="molecule type" value="Genomic_DNA"/>
</dbReference>
<dbReference type="EMBL" id="BGPR01069584">
    <property type="protein sequence ID" value="GBO43199.1"/>
    <property type="molecule type" value="Genomic_DNA"/>
</dbReference>
<proteinExistence type="inferred from homology"/>
<dbReference type="OrthoDB" id="6425975at2759"/>
<name>A0A4Y2X0Z2_ARAVE</name>
<dbReference type="EMBL" id="BGPR01069647">
    <property type="protein sequence ID" value="GBO43268.1"/>
    <property type="molecule type" value="Genomic_DNA"/>
</dbReference>
<evidence type="ECO:0000259" key="2">
    <source>
        <dbReference type="Pfam" id="PF01431"/>
    </source>
</evidence>
<gene>
    <name evidence="5" type="primary">Ece2_3</name>
    <name evidence="3" type="synonym">Ece2_5</name>
    <name evidence="4" type="synonym">Ece2_6</name>
    <name evidence="6" type="synonym">Ece2_7</name>
    <name evidence="3" type="ORF">AVEN_14217_1</name>
    <name evidence="6" type="ORF">AVEN_228997_1</name>
    <name evidence="4" type="ORF">AVEN_81079_1</name>
    <name evidence="5" type="ORF">AVEN_91203_1</name>
</gene>
<feature type="domain" description="Peptidase M13 C-terminal" evidence="2">
    <location>
        <begin position="1"/>
        <end position="111"/>
    </location>
</feature>
<dbReference type="GO" id="GO:0016485">
    <property type="term" value="P:protein processing"/>
    <property type="evidence" value="ECO:0007669"/>
    <property type="project" value="TreeGrafter"/>
</dbReference>
<dbReference type="AlphaFoldDB" id="A0A4Y2X0Z2"/>
<dbReference type="InterPro" id="IPR018497">
    <property type="entry name" value="Peptidase_M13_C"/>
</dbReference>
<sequence>MNGKQTLGENIADNGGLKAAFHAYQDWVKQHPKELPLPAVPLSNNQLFFIGFAQVWCSTSTPEAMHLQVLNDPHSPAKYRVMGTLSNSVDFAREFKCPAKSAMNPATKCEVCDCTTMLKESVVYNSFAIEKYSTSSPNHGKF</sequence>
<dbReference type="Pfam" id="PF01431">
    <property type="entry name" value="Peptidase_M13"/>
    <property type="match status" value="1"/>
</dbReference>
<dbReference type="GO" id="GO:0005886">
    <property type="term" value="C:plasma membrane"/>
    <property type="evidence" value="ECO:0007669"/>
    <property type="project" value="TreeGrafter"/>
</dbReference>
<dbReference type="EMBL" id="BGPR01069586">
    <property type="protein sequence ID" value="GBO43200.1"/>
    <property type="molecule type" value="Genomic_DNA"/>
</dbReference>
<comment type="similarity">
    <text evidence="1">Belongs to the peptidase M13 family.</text>
</comment>
<keyword evidence="7" id="KW-1185">Reference proteome</keyword>
<protein>
    <submittedName>
        <fullName evidence="5">Endothelin-converting enzyme 2</fullName>
    </submittedName>
</protein>
<reference evidence="5 7" key="1">
    <citation type="journal article" date="2019" name="Sci. Rep.">
        <title>Orb-weaving spider Araneus ventricosus genome elucidates the spidroin gene catalogue.</title>
        <authorList>
            <person name="Kono N."/>
            <person name="Nakamura H."/>
            <person name="Ohtoshi R."/>
            <person name="Moran D.A.P."/>
            <person name="Shinohara A."/>
            <person name="Yoshida Y."/>
            <person name="Fujiwara M."/>
            <person name="Mori M."/>
            <person name="Tomita M."/>
            <person name="Arakawa K."/>
        </authorList>
    </citation>
    <scope>NUCLEOTIDE SEQUENCE [LARGE SCALE GENOMIC DNA]</scope>
</reference>
<comment type="caution">
    <text evidence="5">The sequence shown here is derived from an EMBL/GenBank/DDBJ whole genome shotgun (WGS) entry which is preliminary data.</text>
</comment>
<dbReference type="Proteomes" id="UP000499080">
    <property type="component" value="Unassembled WGS sequence"/>
</dbReference>
<organism evidence="5 7">
    <name type="scientific">Araneus ventricosus</name>
    <name type="common">Orbweaver spider</name>
    <name type="synonym">Epeira ventricosa</name>
    <dbReference type="NCBI Taxonomy" id="182803"/>
    <lineage>
        <taxon>Eukaryota</taxon>
        <taxon>Metazoa</taxon>
        <taxon>Ecdysozoa</taxon>
        <taxon>Arthropoda</taxon>
        <taxon>Chelicerata</taxon>
        <taxon>Arachnida</taxon>
        <taxon>Araneae</taxon>
        <taxon>Araneomorphae</taxon>
        <taxon>Entelegynae</taxon>
        <taxon>Araneoidea</taxon>
        <taxon>Araneidae</taxon>
        <taxon>Araneus</taxon>
    </lineage>
</organism>
<dbReference type="InterPro" id="IPR024079">
    <property type="entry name" value="MetalloPept_cat_dom_sf"/>
</dbReference>
<dbReference type="GO" id="GO:0004222">
    <property type="term" value="F:metalloendopeptidase activity"/>
    <property type="evidence" value="ECO:0007669"/>
    <property type="project" value="InterPro"/>
</dbReference>
<evidence type="ECO:0000256" key="1">
    <source>
        <dbReference type="ARBA" id="ARBA00007357"/>
    </source>
</evidence>
<dbReference type="InterPro" id="IPR000718">
    <property type="entry name" value="Peptidase_M13"/>
</dbReference>